<comment type="catalytic activity">
    <reaction evidence="10 11">
        <text>(S)-dihydroorotate + a quinone = orotate + a quinol</text>
        <dbReference type="Rhea" id="RHEA:30187"/>
        <dbReference type="ChEBI" id="CHEBI:24646"/>
        <dbReference type="ChEBI" id="CHEBI:30839"/>
        <dbReference type="ChEBI" id="CHEBI:30864"/>
        <dbReference type="ChEBI" id="CHEBI:132124"/>
        <dbReference type="EC" id="1.3.5.2"/>
    </reaction>
</comment>
<evidence type="ECO:0000256" key="5">
    <source>
        <dbReference type="ARBA" id="ARBA00017599"/>
    </source>
</evidence>
<dbReference type="PANTHER" id="PTHR48109">
    <property type="entry name" value="DIHYDROOROTATE DEHYDROGENASE (QUINONE), MITOCHONDRIAL-RELATED"/>
    <property type="match status" value="1"/>
</dbReference>
<dbReference type="VEuPathDB" id="FungiDB:H257_12921"/>
<protein>
    <recommendedName>
        <fullName evidence="5 11">Dihydroorotate dehydrogenase (quinone), mitochondrial</fullName>
        <shortName evidence="11">DHOdehase</shortName>
        <ecNumber evidence="4 11">1.3.5.2</ecNumber>
    </recommendedName>
</protein>
<evidence type="ECO:0000256" key="8">
    <source>
        <dbReference type="ARBA" id="ARBA00023002"/>
    </source>
</evidence>
<dbReference type="GO" id="GO:0005743">
    <property type="term" value="C:mitochondrial inner membrane"/>
    <property type="evidence" value="ECO:0007669"/>
    <property type="project" value="UniProtKB-SubCell"/>
</dbReference>
<keyword evidence="11" id="KW-0812">Transmembrane</keyword>
<dbReference type="InterPro" id="IPR005720">
    <property type="entry name" value="Dihydroorotate_DH_cat"/>
</dbReference>
<dbReference type="Gene3D" id="3.20.20.70">
    <property type="entry name" value="Aldolase class I"/>
    <property type="match status" value="1"/>
</dbReference>
<feature type="region of interest" description="Disordered" evidence="12">
    <location>
        <begin position="487"/>
        <end position="508"/>
    </location>
</feature>
<accession>A0A397EQ13</accession>
<dbReference type="InterPro" id="IPR005719">
    <property type="entry name" value="Dihydroorotate_DH_2"/>
</dbReference>
<evidence type="ECO:0000256" key="12">
    <source>
        <dbReference type="SAM" id="MobiDB-lite"/>
    </source>
</evidence>
<evidence type="ECO:0000313" key="15">
    <source>
        <dbReference type="Proteomes" id="UP000266196"/>
    </source>
</evidence>
<feature type="region of interest" description="Disordered" evidence="12">
    <location>
        <begin position="364"/>
        <end position="414"/>
    </location>
</feature>
<keyword evidence="11" id="KW-0496">Mitochondrion</keyword>
<proteinExistence type="inferred from homology"/>
<evidence type="ECO:0000256" key="11">
    <source>
        <dbReference type="RuleBase" id="RU361255"/>
    </source>
</evidence>
<sequence length="557" mass="59625">MSSIPTGSSSPVGPILLGATALGLYTFRQSFLTTFMDPVLMPLLRLLDPETSHDTVPDDPSLHVSVLGLSFDNPIGIAAGFDKHADAMQGLLDMGFGFVEIGSVTPLPQDGNPKPRVFRLVEDQGVINRYGFNSQGHAKVRERLEKYKYWTLSTTTSKQYRRGPLGVNLGKNKTSDSPIEDYVRGVETLGPFGDYLVINISSPNTPGLRSLQGKKELHALVSAVLDARNKLWKRLPLLVKIAPDLTSDDMRDIAEVALALQIDGLIVSNTTISRPESLLSPHAAETGGLSGAPVKELSTTVLHSMYKLTEGKIPLIGVGGVATGQDAYDKIRAGASLVQLYSSLVFNGPLAVVGSFECGYPAHAPTTTTSTSPPTTTTSPSTSTASLAPSTTSSSTSDITTNNTTPDAPPEKGTSWGNAPYFIAGGVALVALGMLVIILVRKSRRPDDDDDNDVHALHLEQHTKQITNEPTTAYVIPASVAFPYTPTSHQVDPHSKHNGSLHQQPMSSPYGGMRATNESFVRPRLPSGPVDPPFRLPTVDPPQDYRALEAERGSVTF</sequence>
<dbReference type="UniPathway" id="UPA00070">
    <property type="reaction ID" value="UER00946"/>
</dbReference>
<keyword evidence="7 11" id="KW-0288">FMN</keyword>
<dbReference type="AlphaFoldDB" id="A0A397EQ13"/>
<keyword evidence="11" id="KW-1133">Transmembrane helix</keyword>
<feature type="domain" description="Dihydroorotate dehydrogenase catalytic" evidence="13">
    <location>
        <begin position="62"/>
        <end position="352"/>
    </location>
</feature>
<dbReference type="NCBIfam" id="NF003645">
    <property type="entry name" value="PRK05286.1-2"/>
    <property type="match status" value="1"/>
</dbReference>
<dbReference type="GO" id="GO:0044205">
    <property type="term" value="P:'de novo' UMP biosynthetic process"/>
    <property type="evidence" value="ECO:0007669"/>
    <property type="project" value="UniProtKB-UniPathway"/>
</dbReference>
<evidence type="ECO:0000256" key="6">
    <source>
        <dbReference type="ARBA" id="ARBA00022630"/>
    </source>
</evidence>
<comment type="cofactor">
    <cofactor evidence="11">
        <name>FMN</name>
        <dbReference type="ChEBI" id="CHEBI:58210"/>
    </cofactor>
    <text evidence="11">Binds 1 FMN per subunit.</text>
</comment>
<gene>
    <name evidence="14" type="ORF">DYB31_007987</name>
</gene>
<keyword evidence="11" id="KW-0999">Mitochondrion inner membrane</keyword>
<evidence type="ECO:0000256" key="10">
    <source>
        <dbReference type="ARBA" id="ARBA00048639"/>
    </source>
</evidence>
<dbReference type="EC" id="1.3.5.2" evidence="4 11"/>
<feature type="compositionally biased region" description="Low complexity" evidence="12">
    <location>
        <begin position="365"/>
        <end position="406"/>
    </location>
</feature>
<reference evidence="14 15" key="1">
    <citation type="submission" date="2018-08" db="EMBL/GenBank/DDBJ databases">
        <title>Aphanomyces genome sequencing and annotation.</title>
        <authorList>
            <person name="Minardi D."/>
            <person name="Oidtmann B."/>
            <person name="Van Der Giezen M."/>
            <person name="Studholme D.J."/>
        </authorList>
    </citation>
    <scope>NUCLEOTIDE SEQUENCE [LARGE SCALE GENOMIC DNA]</scope>
    <source>
        <strain evidence="14 15">197901</strain>
    </source>
</reference>
<evidence type="ECO:0000256" key="9">
    <source>
        <dbReference type="ARBA" id="ARBA00023136"/>
    </source>
</evidence>
<dbReference type="SUPFAM" id="SSF51395">
    <property type="entry name" value="FMN-linked oxidoreductases"/>
    <property type="match status" value="1"/>
</dbReference>
<dbReference type="GO" id="GO:0006207">
    <property type="term" value="P:'de novo' pyrimidine nucleobase biosynthetic process"/>
    <property type="evidence" value="ECO:0007669"/>
    <property type="project" value="InterPro"/>
</dbReference>
<evidence type="ECO:0000259" key="13">
    <source>
        <dbReference type="Pfam" id="PF01180"/>
    </source>
</evidence>
<comment type="subcellular location">
    <subcellularLocation>
        <location evidence="1">Membrane</location>
    </subcellularLocation>
    <subcellularLocation>
        <location evidence="11">Mitochondrion inner membrane</location>
        <topology evidence="11">Single-pass membrane protein</topology>
    </subcellularLocation>
</comment>
<evidence type="ECO:0000313" key="14">
    <source>
        <dbReference type="EMBL" id="RHZ02021.1"/>
    </source>
</evidence>
<dbReference type="PROSITE" id="PS00912">
    <property type="entry name" value="DHODEHASE_2"/>
    <property type="match status" value="1"/>
</dbReference>
<feature type="transmembrane region" description="Helical" evidence="11">
    <location>
        <begin position="419"/>
        <end position="440"/>
    </location>
</feature>
<evidence type="ECO:0000256" key="4">
    <source>
        <dbReference type="ARBA" id="ARBA00012791"/>
    </source>
</evidence>
<evidence type="ECO:0000256" key="1">
    <source>
        <dbReference type="ARBA" id="ARBA00004370"/>
    </source>
</evidence>
<keyword evidence="8 11" id="KW-0560">Oxidoreductase</keyword>
<dbReference type="GO" id="GO:0106430">
    <property type="term" value="F:dihydroorotate dehydrogenase (quinone) activity"/>
    <property type="evidence" value="ECO:0007669"/>
    <property type="project" value="UniProtKB-EC"/>
</dbReference>
<dbReference type="EMBL" id="QUTE01014560">
    <property type="protein sequence ID" value="RHZ02021.1"/>
    <property type="molecule type" value="Genomic_DNA"/>
</dbReference>
<dbReference type="PANTHER" id="PTHR48109:SF4">
    <property type="entry name" value="DIHYDROOROTATE DEHYDROGENASE (QUINONE), MITOCHONDRIAL"/>
    <property type="match status" value="1"/>
</dbReference>
<dbReference type="InterPro" id="IPR050074">
    <property type="entry name" value="DHO_dehydrogenase"/>
</dbReference>
<organism evidence="14 15">
    <name type="scientific">Aphanomyces astaci</name>
    <name type="common">Crayfish plague agent</name>
    <dbReference type="NCBI Taxonomy" id="112090"/>
    <lineage>
        <taxon>Eukaryota</taxon>
        <taxon>Sar</taxon>
        <taxon>Stramenopiles</taxon>
        <taxon>Oomycota</taxon>
        <taxon>Saprolegniomycetes</taxon>
        <taxon>Saprolegniales</taxon>
        <taxon>Verrucalvaceae</taxon>
        <taxon>Aphanomyces</taxon>
    </lineage>
</organism>
<dbReference type="CDD" id="cd04738">
    <property type="entry name" value="DHOD_2_like"/>
    <property type="match status" value="1"/>
</dbReference>
<keyword evidence="6 11" id="KW-0285">Flavoprotein</keyword>
<dbReference type="PROSITE" id="PS00911">
    <property type="entry name" value="DHODEHASE_1"/>
    <property type="match status" value="1"/>
</dbReference>
<comment type="pathway">
    <text evidence="2 11">Pyrimidine metabolism; UMP biosynthesis via de novo pathway; orotate from (S)-dihydroorotate (quinone route): step 1/1.</text>
</comment>
<evidence type="ECO:0000256" key="2">
    <source>
        <dbReference type="ARBA" id="ARBA00005161"/>
    </source>
</evidence>
<dbReference type="InterPro" id="IPR013785">
    <property type="entry name" value="Aldolase_TIM"/>
</dbReference>
<evidence type="ECO:0000256" key="7">
    <source>
        <dbReference type="ARBA" id="ARBA00022643"/>
    </source>
</evidence>
<comment type="similarity">
    <text evidence="3 11">Belongs to the dihydroorotate dehydrogenase family. Type 2 subfamily.</text>
</comment>
<keyword evidence="9 11" id="KW-0472">Membrane</keyword>
<dbReference type="Pfam" id="PF01180">
    <property type="entry name" value="DHO_dh"/>
    <property type="match status" value="1"/>
</dbReference>
<comment type="caution">
    <text evidence="14">The sequence shown here is derived from an EMBL/GenBank/DDBJ whole genome shotgun (WGS) entry which is preliminary data.</text>
</comment>
<name>A0A397EQ13_APHAT</name>
<dbReference type="Proteomes" id="UP000266196">
    <property type="component" value="Unassembled WGS sequence"/>
</dbReference>
<dbReference type="VEuPathDB" id="FungiDB:H257_12920"/>
<dbReference type="NCBIfam" id="NF003652">
    <property type="entry name" value="PRK05286.2-5"/>
    <property type="match status" value="1"/>
</dbReference>
<feature type="compositionally biased region" description="Polar residues" evidence="12">
    <location>
        <begin position="498"/>
        <end position="507"/>
    </location>
</feature>
<evidence type="ECO:0000256" key="3">
    <source>
        <dbReference type="ARBA" id="ARBA00005359"/>
    </source>
</evidence>
<dbReference type="NCBIfam" id="TIGR01036">
    <property type="entry name" value="pyrD_sub2"/>
    <property type="match status" value="1"/>
</dbReference>
<dbReference type="InterPro" id="IPR001295">
    <property type="entry name" value="Dihydroorotate_DH_CS"/>
</dbReference>